<feature type="chain" id="PRO_5042025754" description="DUF7136 domain-containing protein" evidence="1">
    <location>
        <begin position="22"/>
        <end position="272"/>
    </location>
</feature>
<organism evidence="3 4">
    <name type="scientific">Talaromyces proteolyticus</name>
    <dbReference type="NCBI Taxonomy" id="1131652"/>
    <lineage>
        <taxon>Eukaryota</taxon>
        <taxon>Fungi</taxon>
        <taxon>Dikarya</taxon>
        <taxon>Ascomycota</taxon>
        <taxon>Pezizomycotina</taxon>
        <taxon>Eurotiomycetes</taxon>
        <taxon>Eurotiomycetidae</taxon>
        <taxon>Eurotiales</taxon>
        <taxon>Trichocomaceae</taxon>
        <taxon>Talaromyces</taxon>
        <taxon>Talaromyces sect. Bacilispori</taxon>
    </lineage>
</organism>
<dbReference type="GeneID" id="70245489"/>
<dbReference type="InterPro" id="IPR055560">
    <property type="entry name" value="DUF7136"/>
</dbReference>
<reference evidence="3" key="1">
    <citation type="submission" date="2021-12" db="EMBL/GenBank/DDBJ databases">
        <title>Convergent genome expansion in fungi linked to evolution of root-endophyte symbiosis.</title>
        <authorList>
            <consortium name="DOE Joint Genome Institute"/>
            <person name="Ke Y.-H."/>
            <person name="Bonito G."/>
            <person name="Liao H.-L."/>
            <person name="Looney B."/>
            <person name="Rojas-Flechas A."/>
            <person name="Nash J."/>
            <person name="Hameed K."/>
            <person name="Schadt C."/>
            <person name="Martin F."/>
            <person name="Crous P.W."/>
            <person name="Miettinen O."/>
            <person name="Magnuson J.K."/>
            <person name="Labbe J."/>
            <person name="Jacobson D."/>
            <person name="Doktycz M.J."/>
            <person name="Veneault-Fourrey C."/>
            <person name="Kuo A."/>
            <person name="Mondo S."/>
            <person name="Calhoun S."/>
            <person name="Riley R."/>
            <person name="Ohm R."/>
            <person name="LaButti K."/>
            <person name="Andreopoulos B."/>
            <person name="Pangilinan J."/>
            <person name="Nolan M."/>
            <person name="Tritt A."/>
            <person name="Clum A."/>
            <person name="Lipzen A."/>
            <person name="Daum C."/>
            <person name="Barry K."/>
            <person name="Grigoriev I.V."/>
            <person name="Vilgalys R."/>
        </authorList>
    </citation>
    <scope>NUCLEOTIDE SEQUENCE</scope>
    <source>
        <strain evidence="3">PMI_201</strain>
    </source>
</reference>
<evidence type="ECO:0000313" key="3">
    <source>
        <dbReference type="EMBL" id="KAH8703811.1"/>
    </source>
</evidence>
<sequence length="272" mass="28864">MFCFNNAAWLLLPLYTHWSVAQPFPSIAEVDLLFPRNDTYAPTPLMPLVFAIHNPTDAAALNLALEWALRYPAGANHLAVVSDGVITQSYSPTTTSNIYYMFSSLYNLTILEGAWELIWLLSSDNCTMFPPNGSSTVGYTQIKSIIFNTNNSAPATDLLAATTNDVCASAESFTFNITGIEKISLGAGAGMTTCAVVASTSPITTPTPNPCAAQLNAADASSISASLTASACGLPSSLVSCPARSVGVIQRRLRGSTWVIATFSWLLYTVVG</sequence>
<feature type="signal peptide" evidence="1">
    <location>
        <begin position="1"/>
        <end position="21"/>
    </location>
</feature>
<dbReference type="RefSeq" id="XP_046076829.1">
    <property type="nucleotide sequence ID" value="XM_046215202.1"/>
</dbReference>
<evidence type="ECO:0000313" key="4">
    <source>
        <dbReference type="Proteomes" id="UP001201262"/>
    </source>
</evidence>
<keyword evidence="1" id="KW-0732">Signal</keyword>
<evidence type="ECO:0000259" key="2">
    <source>
        <dbReference type="Pfam" id="PF23584"/>
    </source>
</evidence>
<accession>A0AAD4KYC5</accession>
<dbReference type="EMBL" id="JAJTJA010000002">
    <property type="protein sequence ID" value="KAH8703811.1"/>
    <property type="molecule type" value="Genomic_DNA"/>
</dbReference>
<name>A0AAD4KYC5_9EURO</name>
<dbReference type="Pfam" id="PF23584">
    <property type="entry name" value="DUF7136"/>
    <property type="match status" value="1"/>
</dbReference>
<evidence type="ECO:0000256" key="1">
    <source>
        <dbReference type="SAM" id="SignalP"/>
    </source>
</evidence>
<feature type="domain" description="DUF7136" evidence="2">
    <location>
        <begin position="24"/>
        <end position="241"/>
    </location>
</feature>
<comment type="caution">
    <text evidence="3">The sequence shown here is derived from an EMBL/GenBank/DDBJ whole genome shotgun (WGS) entry which is preliminary data.</text>
</comment>
<gene>
    <name evidence="3" type="ORF">BGW36DRAFT_370020</name>
</gene>
<dbReference type="Proteomes" id="UP001201262">
    <property type="component" value="Unassembled WGS sequence"/>
</dbReference>
<keyword evidence="4" id="KW-1185">Reference proteome</keyword>
<dbReference type="AlphaFoldDB" id="A0AAD4KYC5"/>
<proteinExistence type="predicted"/>
<protein>
    <recommendedName>
        <fullName evidence="2">DUF7136 domain-containing protein</fullName>
    </recommendedName>
</protein>